<evidence type="ECO:0000313" key="3">
    <source>
        <dbReference type="Proteomes" id="UP000627446"/>
    </source>
</evidence>
<sequence>SNDTPAVYEGAETYQVNLTAATNATIATSSVTTTIRDDVPGPSGDDDRPLITGVSSPSVSEGGNLDFTVSLSNTSTTPTAVTVTPSSGTATLGTDTSTQQYSTDGGASWTTLSGSVVNVPAGVSSFIVRVATVVDSTVEGNETITLSAATARNTAAVTGTGTISDGVLPTITITDTNGVEPGQTSVKEAGLASGSLNDGSNSANGTITVNASSGIGSIEVGATNITLAQLNSLAGTPVTVVTSLGSLVFNSYNAATGVIGYTYRITNTQTNSGTGVTESLTVKVNDTIGQVNQATLTLNVVDDAPLAGNDTITMNAGVAATGSLATNDAAGADSPATWTIGTAPTHGTVTITAGTGAYTYTPNVGYVGSDSFTYTITDKDGDVVTATATVNVTNPGAPTVTIPDSNAGSAGDMTVAETATATANSFTVSAPAGLASITVGGTNVTLAQLNALGGTPITITTGK</sequence>
<dbReference type="RefSeq" id="WP_186920464.1">
    <property type="nucleotide sequence ID" value="NZ_JACOFZ010000022.1"/>
</dbReference>
<dbReference type="InterPro" id="IPR038081">
    <property type="entry name" value="CalX-like_sf"/>
</dbReference>
<evidence type="ECO:0000313" key="2">
    <source>
        <dbReference type="EMBL" id="MBC3883453.1"/>
    </source>
</evidence>
<keyword evidence="3" id="KW-1185">Reference proteome</keyword>
<organism evidence="2 3">
    <name type="scientific">Undibacterium nitidum</name>
    <dbReference type="NCBI Taxonomy" id="2762298"/>
    <lineage>
        <taxon>Bacteria</taxon>
        <taxon>Pseudomonadati</taxon>
        <taxon>Pseudomonadota</taxon>
        <taxon>Betaproteobacteria</taxon>
        <taxon>Burkholderiales</taxon>
        <taxon>Oxalobacteraceae</taxon>
        <taxon>Undibacterium</taxon>
    </lineage>
</organism>
<proteinExistence type="predicted"/>
<dbReference type="AlphaFoldDB" id="A0A923HRT6"/>
<evidence type="ECO:0000256" key="1">
    <source>
        <dbReference type="SAM" id="MobiDB-lite"/>
    </source>
</evidence>
<feature type="compositionally biased region" description="Basic and acidic residues" evidence="1">
    <location>
        <begin position="35"/>
        <end position="49"/>
    </location>
</feature>
<dbReference type="Gene3D" id="2.60.40.2030">
    <property type="match status" value="1"/>
</dbReference>
<dbReference type="Proteomes" id="UP000627446">
    <property type="component" value="Unassembled WGS sequence"/>
</dbReference>
<reference evidence="2" key="1">
    <citation type="submission" date="2020-08" db="EMBL/GenBank/DDBJ databases">
        <title>Novel species isolated from subtropical streams in China.</title>
        <authorList>
            <person name="Lu H."/>
        </authorList>
    </citation>
    <scope>NUCLEOTIDE SEQUENCE</scope>
    <source>
        <strain evidence="2">LX22W</strain>
    </source>
</reference>
<feature type="compositionally biased region" description="Polar residues" evidence="1">
    <location>
        <begin position="53"/>
        <end position="63"/>
    </location>
</feature>
<name>A0A923HRT6_9BURK</name>
<feature type="non-terminal residue" evidence="2">
    <location>
        <position position="1"/>
    </location>
</feature>
<gene>
    <name evidence="2" type="ORF">H8K36_18860</name>
</gene>
<dbReference type="Gene3D" id="2.60.40.3440">
    <property type="match status" value="1"/>
</dbReference>
<feature type="region of interest" description="Disordered" evidence="1">
    <location>
        <begin position="33"/>
        <end position="63"/>
    </location>
</feature>
<feature type="compositionally biased region" description="Low complexity" evidence="1">
    <location>
        <begin position="76"/>
        <end position="91"/>
    </location>
</feature>
<feature type="region of interest" description="Disordered" evidence="1">
    <location>
        <begin position="76"/>
        <end position="100"/>
    </location>
</feature>
<accession>A0A923HRT6</accession>
<dbReference type="EMBL" id="JACOFZ010000022">
    <property type="protein sequence ID" value="MBC3883453.1"/>
    <property type="molecule type" value="Genomic_DNA"/>
</dbReference>
<dbReference type="SUPFAM" id="SSF141072">
    <property type="entry name" value="CalX-like"/>
    <property type="match status" value="1"/>
</dbReference>
<comment type="caution">
    <text evidence="2">The sequence shown here is derived from an EMBL/GenBank/DDBJ whole genome shotgun (WGS) entry which is preliminary data.</text>
</comment>
<feature type="non-terminal residue" evidence="2">
    <location>
        <position position="463"/>
    </location>
</feature>
<dbReference type="Pfam" id="PF17963">
    <property type="entry name" value="Big_9"/>
    <property type="match status" value="1"/>
</dbReference>
<protein>
    <submittedName>
        <fullName evidence="2">Ig-like domain-containing protein</fullName>
    </submittedName>
</protein>